<reference evidence="3 4" key="1">
    <citation type="submission" date="2019-12" db="EMBL/GenBank/DDBJ databases">
        <title>Novel species isolated from a subtropical stream in China.</title>
        <authorList>
            <person name="Lu H."/>
        </authorList>
    </citation>
    <scope>NUCLEOTIDE SEQUENCE [LARGE SCALE GENOMIC DNA]</scope>
    <source>
        <strain evidence="3 4">FT107W</strain>
    </source>
</reference>
<dbReference type="PROSITE" id="PS50088">
    <property type="entry name" value="ANK_REPEAT"/>
    <property type="match status" value="1"/>
</dbReference>
<proteinExistence type="predicted"/>
<dbReference type="InterPro" id="IPR036770">
    <property type="entry name" value="Ankyrin_rpt-contain_sf"/>
</dbReference>
<evidence type="ECO:0000313" key="4">
    <source>
        <dbReference type="Proteomes" id="UP000484875"/>
    </source>
</evidence>
<dbReference type="Proteomes" id="UP000484875">
    <property type="component" value="Unassembled WGS sequence"/>
</dbReference>
<evidence type="ECO:0000256" key="2">
    <source>
        <dbReference type="SAM" id="SignalP"/>
    </source>
</evidence>
<dbReference type="SMART" id="SM00248">
    <property type="entry name" value="ANK"/>
    <property type="match status" value="5"/>
</dbReference>
<feature type="signal peptide" evidence="2">
    <location>
        <begin position="1"/>
        <end position="20"/>
    </location>
</feature>
<dbReference type="PANTHER" id="PTHR11102">
    <property type="entry name" value="SEL-1-LIKE PROTEIN"/>
    <property type="match status" value="1"/>
</dbReference>
<dbReference type="SMART" id="SM00671">
    <property type="entry name" value="SEL1"/>
    <property type="match status" value="3"/>
</dbReference>
<dbReference type="SUPFAM" id="SSF48403">
    <property type="entry name" value="Ankyrin repeat"/>
    <property type="match status" value="1"/>
</dbReference>
<feature type="repeat" description="ANK" evidence="1">
    <location>
        <begin position="457"/>
        <end position="483"/>
    </location>
</feature>
<sequence>MKQTVLAMALLGMGIGASSAAPADLAGGLAAYEASRCDDAVRLITPVAEAGDAEAQKALADVYDDYDGHCRRESDPKAAESWYLRAARAGNVAAQRKLIDNYEFRSGWKKPDQATFWMAKVAALGGAQDLSRLAARYAWARGVPHELVLAYAFDLLAVRRLDQNDQSEKKELADSMASIAEEMSPEQLAEAERIAADWKVGEALPTTSTTGRRDPRDWYVAAAKAGDLDAAHKAGKLYWRSIYGLTAQPELATFWLRKAAQGGIADAQYQLAEAYTSGYGVPKDYVLAVVLYRLAAKAGSKEALKFKDAWDDTLTAQQLSEGTALIAKWKKGDAFPLASRYGKQRKVNYVDEATGWLAPTPEVLALFKAASEGEEAEFKRLLPKVGRINEYRVEDQKLLHALLLPSVSLRKAGKTARDQDQWHAKQARHAALLPAKTRMLALALQRGAGFNEGTPRDHAAALHLAAMFGTPEMVRLLLKHGADPRQFGGQNNLLAPLEFSLEQKEHAGDLPELITPEQRTANILALLKADALRPYIRYDINNGKRKEGDDTLKHPFADYLLWPKVVSLTTGTEVLDALLKTGTSPAELDEGKTLFGYAAEAGNADAIVWLQKRLPRYGKNKRDLWLDAAILAMYSSAPGRDKVLQQLLVKDMDWTQSGPDNSTYGKDETTLYAGYQQNRDGVGTLLNHTTRAGRIEWIPRMAALGAPVNTGGSIEGLKSAVSANDTDGVKVLLAQGADPLSGDPESALTLALKAPAGKDAMLDLLLDHVVRVQKRSLAEMRRSPLEGMLSSADGMNLPRVRKLLDAGAPVKGLGWRDINGGFTAPDRNLASLLIQRGYQDKTDNAGTPSTPSYLFNAIQTGRTDLLPEILARGEDPNRRPKPYGPRVEPSAVEFAISEGKLEALKVLLANGGVIDTTSAQPWGTALDRAVLSRNVDVLRLVSKDFSLPLTQVCFTYPGHLAKVVLESPAGYWALLREHGFAKGGACKDMRKRLVEHLASPPDWLLAGWIGRNLVDRLPQLAPRREAFDADTWKAVAASTNASLKDLLAKAGWKAPVSAAGPYSVPQQDKAADRALQAKLPGHYYLKGVREVGAEILLHPDGKFQYSMSYGAVDEFAQGSWEVWNEEVVFRAETAPVRAAAMRPSADAPAVALAAGQVLVDLRHDGASIPDFRVVVLGDAPLKSEGRTGERGWRTAFNGPVRQIAVSHVEVNHGRWEVYNVPAADALRGSYQLDFEPPAAAPADYDFVFGVHDGSLMLMDRGREMRFDKSN</sequence>
<dbReference type="RefSeq" id="WP_161089496.1">
    <property type="nucleotide sequence ID" value="NZ_WWCV01000011.1"/>
</dbReference>
<dbReference type="InterPro" id="IPR002110">
    <property type="entry name" value="Ankyrin_rpt"/>
</dbReference>
<dbReference type="InterPro" id="IPR050767">
    <property type="entry name" value="Sel1_AlgK"/>
</dbReference>
<dbReference type="Gene3D" id="1.25.40.20">
    <property type="entry name" value="Ankyrin repeat-containing domain"/>
    <property type="match status" value="3"/>
</dbReference>
<keyword evidence="4" id="KW-1185">Reference proteome</keyword>
<dbReference type="SUPFAM" id="SSF81901">
    <property type="entry name" value="HCP-like"/>
    <property type="match status" value="2"/>
</dbReference>
<dbReference type="Pfam" id="PF00023">
    <property type="entry name" value="Ank"/>
    <property type="match status" value="1"/>
</dbReference>
<dbReference type="Pfam" id="PF08238">
    <property type="entry name" value="Sel1"/>
    <property type="match status" value="3"/>
</dbReference>
<feature type="chain" id="PRO_5032578226" description="Sel1 repeat family protein" evidence="2">
    <location>
        <begin position="21"/>
        <end position="1270"/>
    </location>
</feature>
<organism evidence="3 4">
    <name type="scientific">Duganella vulcania</name>
    <dbReference type="NCBI Taxonomy" id="2692166"/>
    <lineage>
        <taxon>Bacteria</taxon>
        <taxon>Pseudomonadati</taxon>
        <taxon>Pseudomonadota</taxon>
        <taxon>Betaproteobacteria</taxon>
        <taxon>Burkholderiales</taxon>
        <taxon>Oxalobacteraceae</taxon>
        <taxon>Telluria group</taxon>
        <taxon>Duganella</taxon>
    </lineage>
</organism>
<name>A0A845HDD1_9BURK</name>
<comment type="caution">
    <text evidence="3">The sequence shown here is derived from an EMBL/GenBank/DDBJ whole genome shotgun (WGS) entry which is preliminary data.</text>
</comment>
<evidence type="ECO:0000256" key="1">
    <source>
        <dbReference type="PROSITE-ProRule" id="PRU00023"/>
    </source>
</evidence>
<dbReference type="InterPro" id="IPR006597">
    <property type="entry name" value="Sel1-like"/>
</dbReference>
<dbReference type="PANTHER" id="PTHR11102:SF160">
    <property type="entry name" value="ERAD-ASSOCIATED E3 UBIQUITIN-PROTEIN LIGASE COMPONENT HRD3"/>
    <property type="match status" value="1"/>
</dbReference>
<dbReference type="PROSITE" id="PS50297">
    <property type="entry name" value="ANK_REP_REGION"/>
    <property type="match status" value="1"/>
</dbReference>
<evidence type="ECO:0000313" key="3">
    <source>
        <dbReference type="EMBL" id="MYN16820.1"/>
    </source>
</evidence>
<evidence type="ECO:0008006" key="5">
    <source>
        <dbReference type="Google" id="ProtNLM"/>
    </source>
</evidence>
<keyword evidence="2" id="KW-0732">Signal</keyword>
<dbReference type="InterPro" id="IPR011990">
    <property type="entry name" value="TPR-like_helical_dom_sf"/>
</dbReference>
<protein>
    <recommendedName>
        <fullName evidence="5">Sel1 repeat family protein</fullName>
    </recommendedName>
</protein>
<gene>
    <name evidence="3" type="ORF">GTP81_08650</name>
</gene>
<keyword evidence="1" id="KW-0040">ANK repeat</keyword>
<dbReference type="Gene3D" id="1.25.40.10">
    <property type="entry name" value="Tetratricopeptide repeat domain"/>
    <property type="match status" value="2"/>
</dbReference>
<dbReference type="EMBL" id="WWCV01000011">
    <property type="protein sequence ID" value="MYN16820.1"/>
    <property type="molecule type" value="Genomic_DNA"/>
</dbReference>
<dbReference type="AlphaFoldDB" id="A0A845HDD1"/>
<accession>A0A845HDD1</accession>